<evidence type="ECO:0000259" key="12">
    <source>
        <dbReference type="Pfam" id="PF07733"/>
    </source>
</evidence>
<dbReference type="Gene3D" id="2.40.50.140">
    <property type="entry name" value="Nucleic acid-binding proteins"/>
    <property type="match status" value="1"/>
</dbReference>
<feature type="domain" description="DNA polymerase helix-hairpin-helix motif" evidence="13">
    <location>
        <begin position="766"/>
        <end position="851"/>
    </location>
</feature>
<evidence type="ECO:0000259" key="11">
    <source>
        <dbReference type="Pfam" id="PF02811"/>
    </source>
</evidence>
<keyword evidence="7" id="KW-0239">DNA-directed DNA polymerase</keyword>
<dbReference type="Pfam" id="PF17657">
    <property type="entry name" value="DNA_pol3_finger"/>
    <property type="match status" value="1"/>
</dbReference>
<reference evidence="15 16" key="1">
    <citation type="submission" date="2017-02" db="EMBL/GenBank/DDBJ databases">
        <title>The complete genomic sequence of a novel cold adapted crude oil-degrading bacterium Planococcus qaidamina Y42.</title>
        <authorList>
            <person name="Yang R."/>
        </authorList>
    </citation>
    <scope>NUCLEOTIDE SEQUENCE [LARGE SCALE GENOMIC DNA]</scope>
    <source>
        <strain evidence="15 16">Y42</strain>
    </source>
</reference>
<dbReference type="NCBIfam" id="NF004226">
    <property type="entry name" value="PRK05673.1"/>
    <property type="match status" value="1"/>
</dbReference>
<proteinExistence type="inferred from homology"/>
<evidence type="ECO:0000313" key="16">
    <source>
        <dbReference type="Proteomes" id="UP000188184"/>
    </source>
</evidence>
<dbReference type="Pfam" id="PF14579">
    <property type="entry name" value="HHH_6"/>
    <property type="match status" value="1"/>
</dbReference>
<dbReference type="Pfam" id="PF07733">
    <property type="entry name" value="DNA_pol3_alpha"/>
    <property type="match status" value="1"/>
</dbReference>
<dbReference type="SUPFAM" id="SSF50249">
    <property type="entry name" value="Nucleic acid-binding proteins"/>
    <property type="match status" value="1"/>
</dbReference>
<keyword evidence="4" id="KW-0808">Transferase</keyword>
<evidence type="ECO:0000313" key="15">
    <source>
        <dbReference type="EMBL" id="AQQ52810.1"/>
    </source>
</evidence>
<dbReference type="Pfam" id="PF01336">
    <property type="entry name" value="tRNA_anti-codon"/>
    <property type="match status" value="1"/>
</dbReference>
<dbReference type="Gene3D" id="3.20.20.140">
    <property type="entry name" value="Metal-dependent hydrolases"/>
    <property type="match status" value="1"/>
</dbReference>
<evidence type="ECO:0000256" key="2">
    <source>
        <dbReference type="ARBA" id="ARBA00009496"/>
    </source>
</evidence>
<dbReference type="OrthoDB" id="9803237at2"/>
<dbReference type="InterPro" id="IPR041931">
    <property type="entry name" value="DNA_pol3_alpha_thumb_dom"/>
</dbReference>
<dbReference type="InterPro" id="IPR004013">
    <property type="entry name" value="PHP_dom"/>
</dbReference>
<evidence type="ECO:0000259" key="14">
    <source>
        <dbReference type="Pfam" id="PF17657"/>
    </source>
</evidence>
<feature type="domain" description="PHP" evidence="11">
    <location>
        <begin position="7"/>
        <end position="121"/>
    </location>
</feature>
<feature type="domain" description="DNA polymerase III alpha subunit finger" evidence="14">
    <location>
        <begin position="529"/>
        <end position="691"/>
    </location>
</feature>
<keyword evidence="16" id="KW-1185">Reference proteome</keyword>
<comment type="function">
    <text evidence="8">DNA polymerase III is a complex, multichain enzyme responsible for most of the replicative synthesis in bacteria. This DNA polymerase also exhibits 3' to 5' exonuclease activity. The alpha chain is the DNA polymerase.</text>
</comment>
<name>A0A1Q2KX95_9BACL</name>
<evidence type="ECO:0000256" key="1">
    <source>
        <dbReference type="ARBA" id="ARBA00004496"/>
    </source>
</evidence>
<dbReference type="GO" id="GO:0006260">
    <property type="term" value="P:DNA replication"/>
    <property type="evidence" value="ECO:0007669"/>
    <property type="project" value="UniProtKB-KW"/>
</dbReference>
<dbReference type="Gene3D" id="1.10.150.870">
    <property type="match status" value="1"/>
</dbReference>
<dbReference type="GO" id="GO:0003887">
    <property type="term" value="F:DNA-directed DNA polymerase activity"/>
    <property type="evidence" value="ECO:0007669"/>
    <property type="project" value="UniProtKB-KW"/>
</dbReference>
<protein>
    <recommendedName>
        <fullName evidence="3">DNA-directed DNA polymerase</fullName>
        <ecNumber evidence="3">2.7.7.7</ecNumber>
    </recommendedName>
</protein>
<dbReference type="EC" id="2.7.7.7" evidence="3"/>
<evidence type="ECO:0000256" key="4">
    <source>
        <dbReference type="ARBA" id="ARBA00022679"/>
    </source>
</evidence>
<dbReference type="InterPro" id="IPR011708">
    <property type="entry name" value="DNA_pol3_alpha_NTPase_dom"/>
</dbReference>
<dbReference type="PANTHER" id="PTHR32294">
    <property type="entry name" value="DNA POLYMERASE III SUBUNIT ALPHA"/>
    <property type="match status" value="1"/>
</dbReference>
<dbReference type="EMBL" id="CP019640">
    <property type="protein sequence ID" value="AQQ52810.1"/>
    <property type="molecule type" value="Genomic_DNA"/>
</dbReference>
<sequence>MSIVYPHITTSADLLKSIVRVDDLFPFLTAQEASAAALVNTRLYGVLPFWEAARRAGIHPVLGLPAALEYEDRTYPAVLYAKSDAGYRNLLKLSSALATRDREDVPDKWAAAYREGLICVLLNDGSWLPGGQDEFIRYLRTVYGQDVYGAVMRPGGVRTEVEAGFVTLCDDHGVPVIATQASRYLTKEETFAFEAASAIAQGVKLSDDERPVPPADQHVPEAEEFRSWFTDHPEWLEASARLMSECQVTVPTDQKLLPVFPLPESISAAQYLRSACEKGMAARGCTHPDYQKRLDYELTVIESMGYSDYFLIVADFVKFARDSHILTGPGRGSSAGSLVAYVLAITDVDPLVHGLLFERFLNPERVTLPDIDIDFADYRRQEVIEYVARKYGPQRTAQIITFGTLSAKAVARDVGRVFGFPPEDLETISKMIPSKPGITLADAESGSAEFRAWITENEERKKWFQTASALEGLPRNASTHAAGIILSPIPLVNVVPIEKGNEGIFMTQWPMNELEKTGLLKMDFLGLRNLTILERIRHLLNRDTGHWLDYRQLPLNDEQTYQLLAAGDTTGIFQLESEGMRRALQLIQPTGFNDIVAVNALFRPGPMDFIPLYAKRKKGEEPVRFLHPALEPILGETYGVIVYQEQIMRIASEMAGFSLGEADLLRRAVSKKKREILDDERAHFIKGATGKGYSQPVANDVYDLIVRFANYGFPKSHAVAYSLISYWLAYAKAHHPAYFYAALLSGAAGNPEKVNQLLQEAKSRHIPLLPPSVQKSGSGFRVEGGGVRFGLNAVKDVPGSAVKAILEARKTGPFDSLFHIAERISGVHFKRKSMEPLIKAGAFDDFGVDRSVLLASLEAAAKHAELVRPSEEPGLFDPAEDIFIKPKYTKASLMPDRVKLEFEKEVLGFYLSEHPLEQEKQKRGRNFLPVNKIRNCRNGQAVTVLAMVLDVKQIRTKKGEAMAFLTLQDETGETRATVFPREYAAYAPSLGDQAVIEIQGTVEFWNQKPSIICKSITF</sequence>
<dbReference type="NCBIfam" id="TIGR00594">
    <property type="entry name" value="polc"/>
    <property type="match status" value="1"/>
</dbReference>
<comment type="catalytic activity">
    <reaction evidence="9">
        <text>DNA(n) + a 2'-deoxyribonucleoside 5'-triphosphate = DNA(n+1) + diphosphate</text>
        <dbReference type="Rhea" id="RHEA:22508"/>
        <dbReference type="Rhea" id="RHEA-COMP:17339"/>
        <dbReference type="Rhea" id="RHEA-COMP:17340"/>
        <dbReference type="ChEBI" id="CHEBI:33019"/>
        <dbReference type="ChEBI" id="CHEBI:61560"/>
        <dbReference type="ChEBI" id="CHEBI:173112"/>
        <dbReference type="EC" id="2.7.7.7"/>
    </reaction>
</comment>
<dbReference type="RefSeq" id="WP_077588689.1">
    <property type="nucleotide sequence ID" value="NZ_CP019640.1"/>
</dbReference>
<comment type="subcellular location">
    <subcellularLocation>
        <location evidence="1">Cytoplasm</location>
    </subcellularLocation>
</comment>
<dbReference type="Gene3D" id="1.10.10.1600">
    <property type="entry name" value="Bacterial DNA polymerase III alpha subunit, thumb domain"/>
    <property type="match status" value="1"/>
</dbReference>
<evidence type="ECO:0000256" key="3">
    <source>
        <dbReference type="ARBA" id="ARBA00012417"/>
    </source>
</evidence>
<evidence type="ECO:0000256" key="6">
    <source>
        <dbReference type="ARBA" id="ARBA00022705"/>
    </source>
</evidence>
<dbReference type="PANTHER" id="PTHR32294:SF0">
    <property type="entry name" value="DNA POLYMERASE III SUBUNIT ALPHA"/>
    <property type="match status" value="1"/>
</dbReference>
<evidence type="ECO:0000256" key="5">
    <source>
        <dbReference type="ARBA" id="ARBA00022695"/>
    </source>
</evidence>
<evidence type="ECO:0000259" key="13">
    <source>
        <dbReference type="Pfam" id="PF14579"/>
    </source>
</evidence>
<dbReference type="CDD" id="cd04485">
    <property type="entry name" value="DnaE_OBF"/>
    <property type="match status" value="1"/>
</dbReference>
<feature type="domain" description="Bacterial DNA polymerase III alpha subunit NTPase" evidence="12">
    <location>
        <begin position="270"/>
        <end position="526"/>
    </location>
</feature>
<dbReference type="InterPro" id="IPR029460">
    <property type="entry name" value="DNAPol_HHH"/>
</dbReference>
<evidence type="ECO:0000259" key="10">
    <source>
        <dbReference type="Pfam" id="PF01336"/>
    </source>
</evidence>
<keyword evidence="5" id="KW-0548">Nucleotidyltransferase</keyword>
<dbReference type="AlphaFoldDB" id="A0A1Q2KX95"/>
<dbReference type="Pfam" id="PF02811">
    <property type="entry name" value="PHP"/>
    <property type="match status" value="1"/>
</dbReference>
<evidence type="ECO:0000256" key="9">
    <source>
        <dbReference type="ARBA" id="ARBA00049244"/>
    </source>
</evidence>
<dbReference type="Proteomes" id="UP000188184">
    <property type="component" value="Chromosome"/>
</dbReference>
<organism evidence="15 16">
    <name type="scientific">Planococcus lenghuensis</name>
    <dbReference type="NCBI Taxonomy" id="2213202"/>
    <lineage>
        <taxon>Bacteria</taxon>
        <taxon>Bacillati</taxon>
        <taxon>Bacillota</taxon>
        <taxon>Bacilli</taxon>
        <taxon>Bacillales</taxon>
        <taxon>Caryophanaceae</taxon>
        <taxon>Planococcus</taxon>
    </lineage>
</organism>
<evidence type="ECO:0000256" key="7">
    <source>
        <dbReference type="ARBA" id="ARBA00022932"/>
    </source>
</evidence>
<dbReference type="InterPro" id="IPR004365">
    <property type="entry name" value="NA-bd_OB_tRNA"/>
</dbReference>
<dbReference type="KEGG" id="pmar:B0X71_06725"/>
<evidence type="ECO:0000256" key="8">
    <source>
        <dbReference type="ARBA" id="ARBA00025611"/>
    </source>
</evidence>
<dbReference type="GO" id="GO:0008408">
    <property type="term" value="F:3'-5' exonuclease activity"/>
    <property type="evidence" value="ECO:0007669"/>
    <property type="project" value="InterPro"/>
</dbReference>
<dbReference type="InterPro" id="IPR012340">
    <property type="entry name" value="NA-bd_OB-fold"/>
</dbReference>
<keyword evidence="6" id="KW-0235">DNA replication</keyword>
<comment type="similarity">
    <text evidence="2">Belongs to the DNA polymerase type-C family. DnaE subfamily.</text>
</comment>
<accession>A0A1Q2KX95</accession>
<dbReference type="GO" id="GO:0003676">
    <property type="term" value="F:nucleic acid binding"/>
    <property type="evidence" value="ECO:0007669"/>
    <property type="project" value="InterPro"/>
</dbReference>
<dbReference type="InterPro" id="IPR004805">
    <property type="entry name" value="DnaE2/DnaE/PolC"/>
</dbReference>
<feature type="domain" description="OB" evidence="10">
    <location>
        <begin position="942"/>
        <end position="1017"/>
    </location>
</feature>
<dbReference type="GO" id="GO:0005737">
    <property type="term" value="C:cytoplasm"/>
    <property type="evidence" value="ECO:0007669"/>
    <property type="project" value="UniProtKB-SubCell"/>
</dbReference>
<gene>
    <name evidence="15" type="ORF">B0X71_06725</name>
</gene>
<dbReference type="InterPro" id="IPR040982">
    <property type="entry name" value="DNA_pol3_finger"/>
</dbReference>